<keyword evidence="8" id="KW-0963">Cytoplasm</keyword>
<keyword evidence="10" id="KW-0808">Transferase</keyword>
<evidence type="ECO:0000256" key="5">
    <source>
        <dbReference type="ARBA" id="ARBA00008391"/>
    </source>
</evidence>
<dbReference type="GO" id="GO:0006168">
    <property type="term" value="P:adenine salvage"/>
    <property type="evidence" value="ECO:0007669"/>
    <property type="project" value="InterPro"/>
</dbReference>
<protein>
    <recommendedName>
        <fullName evidence="7">Adenine phosphoribosyltransferase</fullName>
        <ecNumber evidence="6">2.4.2.7</ecNumber>
    </recommendedName>
</protein>
<evidence type="ECO:0000256" key="3">
    <source>
        <dbReference type="ARBA" id="ARBA00004496"/>
    </source>
</evidence>
<dbReference type="GO" id="GO:0002055">
    <property type="term" value="F:adenine binding"/>
    <property type="evidence" value="ECO:0007669"/>
    <property type="project" value="TreeGrafter"/>
</dbReference>
<comment type="pathway">
    <text evidence="4">Purine metabolism; AMP biosynthesis via salvage pathway; AMP from adenine: step 1/1.</text>
</comment>
<dbReference type="EC" id="2.4.2.7" evidence="6"/>
<dbReference type="PANTHER" id="PTHR32315:SF3">
    <property type="entry name" value="ADENINE PHOSPHORIBOSYLTRANSFERASE"/>
    <property type="match status" value="1"/>
</dbReference>
<sequence length="182" mass="19854">MDGGSDDHLARIAASFTIHPDFPIKGVNFRNILPVMRDPQLFGWLIDECVARIKDKFSQPIDLVIGLEARGFLFGPAIALRLNCGFAPIRKPGKLPGKLATVSFKKEYGEDVFEIEEDAIMPGQRIVIVDDVLATGGTLRAATQLMEQRKALPVGTFVIVELLGLGGRNRVPSCEALFSFSG</sequence>
<comment type="caution">
    <text evidence="13">The sequence shown here is derived from an EMBL/GenBank/DDBJ whole genome shotgun (WGS) entry which is preliminary data.</text>
</comment>
<dbReference type="Pfam" id="PF00156">
    <property type="entry name" value="Pribosyltran"/>
    <property type="match status" value="1"/>
</dbReference>
<dbReference type="PANTHER" id="PTHR32315">
    <property type="entry name" value="ADENINE PHOSPHORIBOSYLTRANSFERASE"/>
    <property type="match status" value="1"/>
</dbReference>
<evidence type="ECO:0000256" key="11">
    <source>
        <dbReference type="ARBA" id="ARBA00022726"/>
    </source>
</evidence>
<dbReference type="GO" id="GO:0003999">
    <property type="term" value="F:adenine phosphoribosyltransferase activity"/>
    <property type="evidence" value="ECO:0007669"/>
    <property type="project" value="UniProtKB-EC"/>
</dbReference>
<dbReference type="EMBL" id="BDGG01000003">
    <property type="protein sequence ID" value="GAU95463.1"/>
    <property type="molecule type" value="Genomic_DNA"/>
</dbReference>
<accession>A0A1D1V9F3</accession>
<dbReference type="FunFam" id="3.40.50.2020:FF:000021">
    <property type="entry name" value="Adenine phosphoribosyltransferase"/>
    <property type="match status" value="1"/>
</dbReference>
<evidence type="ECO:0000256" key="9">
    <source>
        <dbReference type="ARBA" id="ARBA00022676"/>
    </source>
</evidence>
<evidence type="ECO:0000256" key="8">
    <source>
        <dbReference type="ARBA" id="ARBA00022490"/>
    </source>
</evidence>
<keyword evidence="9" id="KW-0328">Glycosyltransferase</keyword>
<dbReference type="GO" id="GO:0044209">
    <property type="term" value="P:AMP salvage"/>
    <property type="evidence" value="ECO:0007669"/>
    <property type="project" value="UniProtKB-UniPathway"/>
</dbReference>
<dbReference type="Proteomes" id="UP000186922">
    <property type="component" value="Unassembled WGS sequence"/>
</dbReference>
<dbReference type="GO" id="GO:0005737">
    <property type="term" value="C:cytoplasm"/>
    <property type="evidence" value="ECO:0007669"/>
    <property type="project" value="UniProtKB-SubCell"/>
</dbReference>
<dbReference type="InterPro" id="IPR050054">
    <property type="entry name" value="UPRTase/APRTase"/>
</dbReference>
<proteinExistence type="inferred from homology"/>
<dbReference type="InterPro" id="IPR029057">
    <property type="entry name" value="PRTase-like"/>
</dbReference>
<evidence type="ECO:0000256" key="6">
    <source>
        <dbReference type="ARBA" id="ARBA00011893"/>
    </source>
</evidence>
<evidence type="ECO:0000256" key="10">
    <source>
        <dbReference type="ARBA" id="ARBA00022679"/>
    </source>
</evidence>
<dbReference type="CDD" id="cd06223">
    <property type="entry name" value="PRTases_typeI"/>
    <property type="match status" value="1"/>
</dbReference>
<evidence type="ECO:0000256" key="4">
    <source>
        <dbReference type="ARBA" id="ARBA00004659"/>
    </source>
</evidence>
<evidence type="ECO:0000313" key="13">
    <source>
        <dbReference type="EMBL" id="GAU95463.1"/>
    </source>
</evidence>
<evidence type="ECO:0000259" key="12">
    <source>
        <dbReference type="Pfam" id="PF00156"/>
    </source>
</evidence>
<evidence type="ECO:0000256" key="1">
    <source>
        <dbReference type="ARBA" id="ARBA00000868"/>
    </source>
</evidence>
<organism evidence="13 14">
    <name type="scientific">Ramazzottius varieornatus</name>
    <name type="common">Water bear</name>
    <name type="synonym">Tardigrade</name>
    <dbReference type="NCBI Taxonomy" id="947166"/>
    <lineage>
        <taxon>Eukaryota</taxon>
        <taxon>Metazoa</taxon>
        <taxon>Ecdysozoa</taxon>
        <taxon>Tardigrada</taxon>
        <taxon>Eutardigrada</taxon>
        <taxon>Parachela</taxon>
        <taxon>Hypsibioidea</taxon>
        <taxon>Ramazzottiidae</taxon>
        <taxon>Ramazzottius</taxon>
    </lineage>
</organism>
<dbReference type="SUPFAM" id="SSF53271">
    <property type="entry name" value="PRTase-like"/>
    <property type="match status" value="1"/>
</dbReference>
<name>A0A1D1V9F3_RAMVA</name>
<dbReference type="UniPathway" id="UPA00588">
    <property type="reaction ID" value="UER00646"/>
</dbReference>
<comment type="subcellular location">
    <subcellularLocation>
        <location evidence="3">Cytoplasm</location>
    </subcellularLocation>
</comment>
<evidence type="ECO:0000313" key="14">
    <source>
        <dbReference type="Proteomes" id="UP000186922"/>
    </source>
</evidence>
<dbReference type="STRING" id="947166.A0A1D1V9F3"/>
<comment type="function">
    <text evidence="2">Catalyzes a salvage reaction resulting in the formation of AMP, that is energically less costly than de novo synthesis.</text>
</comment>
<dbReference type="NCBIfam" id="NF002636">
    <property type="entry name" value="PRK02304.1-5"/>
    <property type="match status" value="1"/>
</dbReference>
<evidence type="ECO:0000256" key="2">
    <source>
        <dbReference type="ARBA" id="ARBA00003968"/>
    </source>
</evidence>
<dbReference type="GO" id="GO:0016208">
    <property type="term" value="F:AMP binding"/>
    <property type="evidence" value="ECO:0007669"/>
    <property type="project" value="TreeGrafter"/>
</dbReference>
<dbReference type="OrthoDB" id="363185at2759"/>
<dbReference type="HAMAP" id="MF_00004">
    <property type="entry name" value="Aden_phosphoribosyltr"/>
    <property type="match status" value="1"/>
</dbReference>
<keyword evidence="11" id="KW-0660">Purine salvage</keyword>
<comment type="catalytic activity">
    <reaction evidence="1">
        <text>AMP + diphosphate = 5-phospho-alpha-D-ribose 1-diphosphate + adenine</text>
        <dbReference type="Rhea" id="RHEA:16609"/>
        <dbReference type="ChEBI" id="CHEBI:16708"/>
        <dbReference type="ChEBI" id="CHEBI:33019"/>
        <dbReference type="ChEBI" id="CHEBI:58017"/>
        <dbReference type="ChEBI" id="CHEBI:456215"/>
        <dbReference type="EC" id="2.4.2.7"/>
    </reaction>
</comment>
<dbReference type="GO" id="GO:0006166">
    <property type="term" value="P:purine ribonucleoside salvage"/>
    <property type="evidence" value="ECO:0007669"/>
    <property type="project" value="UniProtKB-KW"/>
</dbReference>
<dbReference type="InterPro" id="IPR000836">
    <property type="entry name" value="PRTase_dom"/>
</dbReference>
<comment type="similarity">
    <text evidence="5">Belongs to the purine/pyrimidine phosphoribosyltransferase family.</text>
</comment>
<feature type="domain" description="Phosphoribosyltransferase" evidence="12">
    <location>
        <begin position="46"/>
        <end position="160"/>
    </location>
</feature>
<dbReference type="InterPro" id="IPR005764">
    <property type="entry name" value="Ade_phspho_trans"/>
</dbReference>
<dbReference type="AlphaFoldDB" id="A0A1D1V9F3"/>
<dbReference type="Gene3D" id="3.40.50.2020">
    <property type="match status" value="1"/>
</dbReference>
<gene>
    <name evidence="13" type="primary">RvY_07075-1</name>
    <name evidence="13" type="synonym">RvY_07075.1</name>
    <name evidence="13" type="ORF">RvY_07075</name>
</gene>
<evidence type="ECO:0000256" key="7">
    <source>
        <dbReference type="ARBA" id="ARBA00017366"/>
    </source>
</evidence>
<keyword evidence="14" id="KW-1185">Reference proteome</keyword>
<reference evidence="13 14" key="1">
    <citation type="journal article" date="2016" name="Nat. Commun.">
        <title>Extremotolerant tardigrade genome and improved radiotolerance of human cultured cells by tardigrade-unique protein.</title>
        <authorList>
            <person name="Hashimoto T."/>
            <person name="Horikawa D.D."/>
            <person name="Saito Y."/>
            <person name="Kuwahara H."/>
            <person name="Kozuka-Hata H."/>
            <person name="Shin-I T."/>
            <person name="Minakuchi Y."/>
            <person name="Ohishi K."/>
            <person name="Motoyama A."/>
            <person name="Aizu T."/>
            <person name="Enomoto A."/>
            <person name="Kondo K."/>
            <person name="Tanaka S."/>
            <person name="Hara Y."/>
            <person name="Koshikawa S."/>
            <person name="Sagara H."/>
            <person name="Miura T."/>
            <person name="Yokobori S."/>
            <person name="Miyagawa K."/>
            <person name="Suzuki Y."/>
            <person name="Kubo T."/>
            <person name="Oyama M."/>
            <person name="Kohara Y."/>
            <person name="Fujiyama A."/>
            <person name="Arakawa K."/>
            <person name="Katayama T."/>
            <person name="Toyoda A."/>
            <person name="Kunieda T."/>
        </authorList>
    </citation>
    <scope>NUCLEOTIDE SEQUENCE [LARGE SCALE GENOMIC DNA]</scope>
    <source>
        <strain evidence="13 14">YOKOZUNA-1</strain>
    </source>
</reference>